<evidence type="ECO:0000313" key="3">
    <source>
        <dbReference type="EMBL" id="KAG2884711.1"/>
    </source>
</evidence>
<dbReference type="EMBL" id="RCMV01002400">
    <property type="protein sequence ID" value="KAG3203018.1"/>
    <property type="molecule type" value="Genomic_DNA"/>
</dbReference>
<dbReference type="Proteomes" id="UP000760860">
    <property type="component" value="Unassembled WGS sequence"/>
</dbReference>
<protein>
    <submittedName>
        <fullName evidence="4">Uncharacterized protein</fullName>
    </submittedName>
</protein>
<dbReference type="Proteomes" id="UP000735874">
    <property type="component" value="Unassembled WGS sequence"/>
</dbReference>
<gene>
    <name evidence="2" type="ORF">PC113_g23378</name>
    <name evidence="3" type="ORF">PC115_g21266</name>
    <name evidence="4" type="ORF">PC129_g23061</name>
</gene>
<dbReference type="AlphaFoldDB" id="A0A8T1GW09"/>
<name>A0A8T1GW09_9STRA</name>
<evidence type="ECO:0000313" key="5">
    <source>
        <dbReference type="Proteomes" id="UP000760860"/>
    </source>
</evidence>
<accession>A0A8T1GW09</accession>
<organism evidence="4 5">
    <name type="scientific">Phytophthora cactorum</name>
    <dbReference type="NCBI Taxonomy" id="29920"/>
    <lineage>
        <taxon>Eukaryota</taxon>
        <taxon>Sar</taxon>
        <taxon>Stramenopiles</taxon>
        <taxon>Oomycota</taxon>
        <taxon>Peronosporomycetes</taxon>
        <taxon>Peronosporales</taxon>
        <taxon>Peronosporaceae</taxon>
        <taxon>Phytophthora</taxon>
    </lineage>
</organism>
<evidence type="ECO:0000313" key="4">
    <source>
        <dbReference type="EMBL" id="KAG3203018.1"/>
    </source>
</evidence>
<feature type="compositionally biased region" description="Basic and acidic residues" evidence="1">
    <location>
        <begin position="38"/>
        <end position="51"/>
    </location>
</feature>
<proteinExistence type="predicted"/>
<dbReference type="Proteomes" id="UP000774804">
    <property type="component" value="Unassembled WGS sequence"/>
</dbReference>
<evidence type="ECO:0000256" key="1">
    <source>
        <dbReference type="SAM" id="MobiDB-lite"/>
    </source>
</evidence>
<feature type="region of interest" description="Disordered" evidence="1">
    <location>
        <begin position="34"/>
        <end position="65"/>
    </location>
</feature>
<dbReference type="EMBL" id="RCMI01001477">
    <property type="protein sequence ID" value="KAG2884711.1"/>
    <property type="molecule type" value="Genomic_DNA"/>
</dbReference>
<comment type="caution">
    <text evidence="4">The sequence shown here is derived from an EMBL/GenBank/DDBJ whole genome shotgun (WGS) entry which is preliminary data.</text>
</comment>
<evidence type="ECO:0000313" key="2">
    <source>
        <dbReference type="EMBL" id="KAG2813934.1"/>
    </source>
</evidence>
<sequence>MTKLGWRWAEGGPPRVKALRSWLIALPVEFSSADDADERNNGIESARDDTKLPLSLPADELQRAS</sequence>
<dbReference type="EMBL" id="RCMG01002153">
    <property type="protein sequence ID" value="KAG2813934.1"/>
    <property type="molecule type" value="Genomic_DNA"/>
</dbReference>
<reference evidence="4" key="1">
    <citation type="submission" date="2018-05" db="EMBL/GenBank/DDBJ databases">
        <title>Effector identification in a new, highly contiguous assembly of the strawberry crown rot pathogen Phytophthora cactorum.</title>
        <authorList>
            <person name="Armitage A.D."/>
            <person name="Nellist C.F."/>
            <person name="Bates H."/>
            <person name="Vickerstaff R.J."/>
            <person name="Harrison R.J."/>
        </authorList>
    </citation>
    <scope>NUCLEOTIDE SEQUENCE</scope>
    <source>
        <strain evidence="2">15-7</strain>
        <strain evidence="3">4032</strain>
        <strain evidence="4">P421</strain>
    </source>
</reference>